<evidence type="ECO:0000256" key="2">
    <source>
        <dbReference type="ARBA" id="ARBA00023015"/>
    </source>
</evidence>
<dbReference type="GO" id="GO:0008270">
    <property type="term" value="F:zinc ion binding"/>
    <property type="evidence" value="ECO:0007669"/>
    <property type="project" value="InterPro"/>
</dbReference>
<feature type="region of interest" description="Disordered" evidence="6">
    <location>
        <begin position="1"/>
        <end position="116"/>
    </location>
</feature>
<dbReference type="GO" id="GO:0000981">
    <property type="term" value="F:DNA-binding transcription factor activity, RNA polymerase II-specific"/>
    <property type="evidence" value="ECO:0007669"/>
    <property type="project" value="InterPro"/>
</dbReference>
<evidence type="ECO:0000313" key="9">
    <source>
        <dbReference type="Proteomes" id="UP000242877"/>
    </source>
</evidence>
<dbReference type="SUPFAM" id="SSF57701">
    <property type="entry name" value="Zn2/Cys6 DNA-binding domain"/>
    <property type="match status" value="1"/>
</dbReference>
<feature type="domain" description="Zn(2)-C6 fungal-type" evidence="7">
    <location>
        <begin position="109"/>
        <end position="140"/>
    </location>
</feature>
<dbReference type="Pfam" id="PF04082">
    <property type="entry name" value="Fungal_trans"/>
    <property type="match status" value="1"/>
</dbReference>
<accession>A0A166NAC5</accession>
<dbReference type="Proteomes" id="UP000242877">
    <property type="component" value="Unassembled WGS sequence"/>
</dbReference>
<dbReference type="GO" id="GO:0003677">
    <property type="term" value="F:DNA binding"/>
    <property type="evidence" value="ECO:0007669"/>
    <property type="project" value="UniProtKB-KW"/>
</dbReference>
<dbReference type="SMART" id="SM00066">
    <property type="entry name" value="GAL4"/>
    <property type="match status" value="1"/>
</dbReference>
<dbReference type="VEuPathDB" id="FungiDB:AAP_04768"/>
<dbReference type="PANTHER" id="PTHR46910">
    <property type="entry name" value="TRANSCRIPTION FACTOR PDR1"/>
    <property type="match status" value="1"/>
</dbReference>
<evidence type="ECO:0000259" key="7">
    <source>
        <dbReference type="PROSITE" id="PS50048"/>
    </source>
</evidence>
<feature type="compositionally biased region" description="Polar residues" evidence="6">
    <location>
        <begin position="9"/>
        <end position="21"/>
    </location>
</feature>
<sequence length="767" mass="83871">MLSEAKPTSIATGTASSSRPSKSMKIAHILHGPVLQHSASGPSVSPTPPSSSTSGGHRKSSSSKSPSEPSGLKHGDKRSATASDISGPGPSLGGQTTKRAYRQRRKDPSCDACRERKVKCDASDSSSCTECANRNMKCLFTKETNRRMSSIKQVQDLERQLMQAKQQLSRLQSEVDDASQTNDGMQTSSGRAKAWPQSNLHPQEEVVRAQSLTYGQGIHTIPSTPSQLLSQRASLPPSLPSLPPPSVADHLLQLYHSHLHIPLPIIHWPSFMAEYEEVERAGSLSRAPRSWAALLFSVFACASLYTNDRELTARGSDYLRTSIGLHDMFEDKADIYVVRMSLLTSMFLYEMNMKSASWMWISYAINMAHDIKLNTEDPSCGAVEAETRRRAWWGLYTRERILAFELRRPFTIHDDDNEIELPSPLDDTLVGTSSQSSSDAPENLHSLFLGTIQIAQALPHLSKTLRSAVIPMQNLEAFDKHLQVCSLSFPAQCQASSLQFLDPRFLSSVLTLQDIKLSLHKHNLRPGCPAEVRHAAFKHCLSIAHDTARLVSRCHPPDSAANPAVINDSKSLIATSASNVILTLASDTKAIKTVFARNIRSFLENLLRKVQNQKGGSGIVPTEDDLLAQVIGDVPTTPEGNTNAMTSSNPSLSASRSVSVSQSLTPDVSAASIADSERSWAEWEWIERTVLFLYEQQQARSQGSVQSSLHQSDNHAMITHSSASRQSEDSRMAYRTASSEMQSPGERAGSSNMSGGTTSRMAIASII</sequence>
<dbReference type="OrthoDB" id="2110361at2759"/>
<dbReference type="InterPro" id="IPR001138">
    <property type="entry name" value="Zn2Cys6_DnaBD"/>
</dbReference>
<dbReference type="InterPro" id="IPR050987">
    <property type="entry name" value="AtrR-like"/>
</dbReference>
<evidence type="ECO:0000313" key="8">
    <source>
        <dbReference type="EMBL" id="KZZ88670.1"/>
    </source>
</evidence>
<dbReference type="Gene3D" id="4.10.240.10">
    <property type="entry name" value="Zn(2)-C6 fungal-type DNA-binding domain"/>
    <property type="match status" value="1"/>
</dbReference>
<organism evidence="8 9">
    <name type="scientific">Ascosphaera apis ARSEF 7405</name>
    <dbReference type="NCBI Taxonomy" id="392613"/>
    <lineage>
        <taxon>Eukaryota</taxon>
        <taxon>Fungi</taxon>
        <taxon>Dikarya</taxon>
        <taxon>Ascomycota</taxon>
        <taxon>Pezizomycotina</taxon>
        <taxon>Eurotiomycetes</taxon>
        <taxon>Eurotiomycetidae</taxon>
        <taxon>Onygenales</taxon>
        <taxon>Ascosphaeraceae</taxon>
        <taxon>Ascosphaera</taxon>
    </lineage>
</organism>
<feature type="compositionally biased region" description="Basic and acidic residues" evidence="6">
    <location>
        <begin position="106"/>
        <end position="116"/>
    </location>
</feature>
<keyword evidence="4" id="KW-0804">Transcription</keyword>
<dbReference type="CDD" id="cd12148">
    <property type="entry name" value="fungal_TF_MHR"/>
    <property type="match status" value="1"/>
</dbReference>
<evidence type="ECO:0000256" key="1">
    <source>
        <dbReference type="ARBA" id="ARBA00022723"/>
    </source>
</evidence>
<keyword evidence="5" id="KW-0539">Nucleus</keyword>
<comment type="caution">
    <text evidence="8">The sequence shown here is derived from an EMBL/GenBank/DDBJ whole genome shotgun (WGS) entry which is preliminary data.</text>
</comment>
<keyword evidence="9" id="KW-1185">Reference proteome</keyword>
<dbReference type="PANTHER" id="PTHR46910:SF1">
    <property type="entry name" value="MISCELLANEOUS ZN(II)2CYS6 TRANSCRIPTION FACTOR (EUROFUNG)-RELATED"/>
    <property type="match status" value="1"/>
</dbReference>
<name>A0A166NAC5_9EURO</name>
<dbReference type="InterPro" id="IPR007219">
    <property type="entry name" value="XnlR_reg_dom"/>
</dbReference>
<keyword evidence="2" id="KW-0805">Transcription regulation</keyword>
<feature type="compositionally biased region" description="Polar residues" evidence="6">
    <location>
        <begin position="749"/>
        <end position="759"/>
    </location>
</feature>
<keyword evidence="3" id="KW-0238">DNA-binding</keyword>
<proteinExistence type="predicted"/>
<feature type="compositionally biased region" description="Polar residues" evidence="6">
    <location>
        <begin position="173"/>
        <end position="201"/>
    </location>
</feature>
<dbReference type="AlphaFoldDB" id="A0A166NAC5"/>
<evidence type="ECO:0000256" key="5">
    <source>
        <dbReference type="ARBA" id="ARBA00023242"/>
    </source>
</evidence>
<evidence type="ECO:0000256" key="6">
    <source>
        <dbReference type="SAM" id="MobiDB-lite"/>
    </source>
</evidence>
<dbReference type="InterPro" id="IPR036864">
    <property type="entry name" value="Zn2-C6_fun-type_DNA-bd_sf"/>
</dbReference>
<dbReference type="SMART" id="SM00906">
    <property type="entry name" value="Fungal_trans"/>
    <property type="match status" value="1"/>
</dbReference>
<feature type="region of interest" description="Disordered" evidence="6">
    <location>
        <begin position="634"/>
        <end position="654"/>
    </location>
</feature>
<dbReference type="GO" id="GO:0006351">
    <property type="term" value="P:DNA-templated transcription"/>
    <property type="evidence" value="ECO:0007669"/>
    <property type="project" value="InterPro"/>
</dbReference>
<gene>
    <name evidence="8" type="ORF">AAP_04768</name>
</gene>
<dbReference type="PROSITE" id="PS50048">
    <property type="entry name" value="ZN2_CY6_FUNGAL_2"/>
    <property type="match status" value="1"/>
</dbReference>
<dbReference type="EMBL" id="AZGZ01000024">
    <property type="protein sequence ID" value="KZZ88670.1"/>
    <property type="molecule type" value="Genomic_DNA"/>
</dbReference>
<evidence type="ECO:0000256" key="4">
    <source>
        <dbReference type="ARBA" id="ARBA00023163"/>
    </source>
</evidence>
<reference evidence="8 9" key="1">
    <citation type="journal article" date="2016" name="Genome Biol. Evol.">
        <title>Divergent and convergent evolution of fungal pathogenicity.</title>
        <authorList>
            <person name="Shang Y."/>
            <person name="Xiao G."/>
            <person name="Zheng P."/>
            <person name="Cen K."/>
            <person name="Zhan S."/>
            <person name="Wang C."/>
        </authorList>
    </citation>
    <scope>NUCLEOTIDE SEQUENCE [LARGE SCALE GENOMIC DNA]</scope>
    <source>
        <strain evidence="8 9">ARSEF 7405</strain>
    </source>
</reference>
<feature type="region of interest" description="Disordered" evidence="6">
    <location>
        <begin position="719"/>
        <end position="759"/>
    </location>
</feature>
<dbReference type="Pfam" id="PF00172">
    <property type="entry name" value="Zn_clus"/>
    <property type="match status" value="1"/>
</dbReference>
<protein>
    <submittedName>
        <fullName evidence="8">Fungal specific transcription factor domain-containing protein</fullName>
    </submittedName>
</protein>
<feature type="compositionally biased region" description="Low complexity" evidence="6">
    <location>
        <begin position="38"/>
        <end position="55"/>
    </location>
</feature>
<keyword evidence="1" id="KW-0479">Metal-binding</keyword>
<dbReference type="CDD" id="cd00067">
    <property type="entry name" value="GAL4"/>
    <property type="match status" value="1"/>
</dbReference>
<evidence type="ECO:0000256" key="3">
    <source>
        <dbReference type="ARBA" id="ARBA00023125"/>
    </source>
</evidence>
<dbReference type="PROSITE" id="PS00463">
    <property type="entry name" value="ZN2_CY6_FUNGAL_1"/>
    <property type="match status" value="1"/>
</dbReference>
<feature type="region of interest" description="Disordered" evidence="6">
    <location>
        <begin position="173"/>
        <end position="202"/>
    </location>
</feature>